<feature type="region of interest" description="Disordered" evidence="1">
    <location>
        <begin position="270"/>
        <end position="293"/>
    </location>
</feature>
<dbReference type="Proteomes" id="UP000625711">
    <property type="component" value="Unassembled WGS sequence"/>
</dbReference>
<feature type="region of interest" description="Disordered" evidence="1">
    <location>
        <begin position="404"/>
        <end position="439"/>
    </location>
</feature>
<sequence length="439" mass="49505">MSSTQETHMLPPPKAKLSPLELRNTDLVSRLLAATPPYLYNMSLLPNTYFFSEMLRSFVQAKNEQNAQRNNMSPGFAGNSNMYFGHSPRRPKKRSWGHVSRESFPRTISASEAKIERSNEKCDNNEPWMIKSMRKSEETALELTTETVPVQKFEDHHDAKVPKVEDQPAHFPPQTENSTNLVLPPPPPIWYPPIYSTPPYGIDPLHFFIDLRVSGHIYDRQNNSQVKENSTNVTSSTVVSEKPQEKMEIEEKSVKIEEPPVDIFRQKRHSSAFSVPNGNASNKNRQNDKTQKRFDVKSMGFDKSSNKTGINYVMGHISTIYKNLNDVKQNISHSGTEPLDGGMAEHDITVDDSKNSVNIKESAVKDDVSQEESEAEKEKRVKDLRALIGLELVVDYMSHKKTLTPVSQDSSFSDGDVSTSEIESVGSPPLEVVDIQDDV</sequence>
<keyword evidence="3" id="KW-1185">Reference proteome</keyword>
<evidence type="ECO:0000313" key="2">
    <source>
        <dbReference type="EMBL" id="KAF7268227.1"/>
    </source>
</evidence>
<feature type="compositionally biased region" description="Basic and acidic residues" evidence="1">
    <location>
        <begin position="242"/>
        <end position="251"/>
    </location>
</feature>
<protein>
    <submittedName>
        <fullName evidence="2">Uncharacterized protein</fullName>
    </submittedName>
</protein>
<comment type="caution">
    <text evidence="2">The sequence shown here is derived from an EMBL/GenBank/DDBJ whole genome shotgun (WGS) entry which is preliminary data.</text>
</comment>
<feature type="compositionally biased region" description="Polar residues" evidence="1">
    <location>
        <begin position="271"/>
        <end position="284"/>
    </location>
</feature>
<name>A0A834I6Z7_RHYFE</name>
<evidence type="ECO:0000313" key="3">
    <source>
        <dbReference type="Proteomes" id="UP000625711"/>
    </source>
</evidence>
<reference evidence="2" key="1">
    <citation type="submission" date="2020-08" db="EMBL/GenBank/DDBJ databases">
        <title>Genome sequencing and assembly of the red palm weevil Rhynchophorus ferrugineus.</title>
        <authorList>
            <person name="Dias G.B."/>
            <person name="Bergman C.M."/>
            <person name="Manee M."/>
        </authorList>
    </citation>
    <scope>NUCLEOTIDE SEQUENCE</scope>
    <source>
        <strain evidence="2">AA-2017</strain>
        <tissue evidence="2">Whole larva</tissue>
    </source>
</reference>
<proteinExistence type="predicted"/>
<dbReference type="AlphaFoldDB" id="A0A834I6Z7"/>
<evidence type="ECO:0000256" key="1">
    <source>
        <dbReference type="SAM" id="MobiDB-lite"/>
    </source>
</evidence>
<feature type="region of interest" description="Disordered" evidence="1">
    <location>
        <begin position="224"/>
        <end position="251"/>
    </location>
</feature>
<dbReference type="EMBL" id="JAACXV010014337">
    <property type="protein sequence ID" value="KAF7268227.1"/>
    <property type="molecule type" value="Genomic_DNA"/>
</dbReference>
<organism evidence="2 3">
    <name type="scientific">Rhynchophorus ferrugineus</name>
    <name type="common">Red palm weevil</name>
    <name type="synonym">Curculio ferrugineus</name>
    <dbReference type="NCBI Taxonomy" id="354439"/>
    <lineage>
        <taxon>Eukaryota</taxon>
        <taxon>Metazoa</taxon>
        <taxon>Ecdysozoa</taxon>
        <taxon>Arthropoda</taxon>
        <taxon>Hexapoda</taxon>
        <taxon>Insecta</taxon>
        <taxon>Pterygota</taxon>
        <taxon>Neoptera</taxon>
        <taxon>Endopterygota</taxon>
        <taxon>Coleoptera</taxon>
        <taxon>Polyphaga</taxon>
        <taxon>Cucujiformia</taxon>
        <taxon>Curculionidae</taxon>
        <taxon>Dryophthorinae</taxon>
        <taxon>Rhynchophorus</taxon>
    </lineage>
</organism>
<accession>A0A834I6Z7</accession>
<gene>
    <name evidence="2" type="ORF">GWI33_018593</name>
</gene>
<feature type="compositionally biased region" description="Low complexity" evidence="1">
    <location>
        <begin position="226"/>
        <end position="241"/>
    </location>
</feature>
<dbReference type="OrthoDB" id="7669009at2759"/>
<feature type="compositionally biased region" description="Polar residues" evidence="1">
    <location>
        <begin position="404"/>
        <end position="422"/>
    </location>
</feature>